<feature type="signal peptide" evidence="1">
    <location>
        <begin position="1"/>
        <end position="24"/>
    </location>
</feature>
<dbReference type="Gene3D" id="3.40.50.1460">
    <property type="match status" value="1"/>
</dbReference>
<dbReference type="GO" id="GO:0120147">
    <property type="term" value="F:formylglycine-generating oxidase activity"/>
    <property type="evidence" value="ECO:0007669"/>
    <property type="project" value="TreeGrafter"/>
</dbReference>
<protein>
    <submittedName>
        <fullName evidence="4">Formylglycine-generating enzyme, required for sulfatase activity, contains SUMF1/FGE domain</fullName>
    </submittedName>
</protein>
<keyword evidence="1" id="KW-0732">Signal</keyword>
<proteinExistence type="predicted"/>
<keyword evidence="5" id="KW-1185">Reference proteome</keyword>
<dbReference type="InterPro" id="IPR051043">
    <property type="entry name" value="Sulfatase_Mod_Factor_Kinase"/>
</dbReference>
<feature type="domain" description="Sulfatase-modifying factor enzyme-like" evidence="3">
    <location>
        <begin position="301"/>
        <end position="528"/>
    </location>
</feature>
<name>A0A1I4CC54_9HYPH</name>
<dbReference type="STRING" id="1612308.SAMN05444581_12014"/>
<dbReference type="InterPro" id="IPR029030">
    <property type="entry name" value="Caspase-like_dom_sf"/>
</dbReference>
<dbReference type="GO" id="GO:0004197">
    <property type="term" value="F:cysteine-type endopeptidase activity"/>
    <property type="evidence" value="ECO:0007669"/>
    <property type="project" value="InterPro"/>
</dbReference>
<dbReference type="PANTHER" id="PTHR23150">
    <property type="entry name" value="SULFATASE MODIFYING FACTOR 1, 2"/>
    <property type="match status" value="1"/>
</dbReference>
<reference evidence="4 5" key="1">
    <citation type="submission" date="2016-10" db="EMBL/GenBank/DDBJ databases">
        <authorList>
            <person name="de Groot N.N."/>
        </authorList>
    </citation>
    <scope>NUCLEOTIDE SEQUENCE [LARGE SCALE GENOMIC DNA]</scope>
    <source>
        <strain evidence="4 5">NE2</strain>
    </source>
</reference>
<dbReference type="SUPFAM" id="SSF52129">
    <property type="entry name" value="Caspase-like"/>
    <property type="match status" value="1"/>
</dbReference>
<dbReference type="AlphaFoldDB" id="A0A1I4CC54"/>
<dbReference type="PANTHER" id="PTHR23150:SF35">
    <property type="entry name" value="BLL6746 PROTEIN"/>
    <property type="match status" value="1"/>
</dbReference>
<evidence type="ECO:0000313" key="5">
    <source>
        <dbReference type="Proteomes" id="UP000198755"/>
    </source>
</evidence>
<dbReference type="Proteomes" id="UP000198755">
    <property type="component" value="Unassembled WGS sequence"/>
</dbReference>
<evidence type="ECO:0000313" key="4">
    <source>
        <dbReference type="EMBL" id="SFK78190.1"/>
    </source>
</evidence>
<dbReference type="RefSeq" id="WP_175492663.1">
    <property type="nucleotide sequence ID" value="NZ_FOSN01000020.1"/>
</dbReference>
<accession>A0A1I4CC54</accession>
<dbReference type="InterPro" id="IPR042095">
    <property type="entry name" value="SUMF_sf"/>
</dbReference>
<evidence type="ECO:0000259" key="2">
    <source>
        <dbReference type="Pfam" id="PF00656"/>
    </source>
</evidence>
<dbReference type="Pfam" id="PF03781">
    <property type="entry name" value="FGE-sulfatase"/>
    <property type="match status" value="1"/>
</dbReference>
<feature type="chain" id="PRO_5011773539" evidence="1">
    <location>
        <begin position="25"/>
        <end position="531"/>
    </location>
</feature>
<gene>
    <name evidence="4" type="ORF">SAMN05444581_12014</name>
</gene>
<dbReference type="Gene3D" id="3.90.1580.10">
    <property type="entry name" value="paralog of FGE (formylglycine-generating enzyme)"/>
    <property type="match status" value="1"/>
</dbReference>
<organism evidence="4 5">
    <name type="scientific">Methylocapsa palsarum</name>
    <dbReference type="NCBI Taxonomy" id="1612308"/>
    <lineage>
        <taxon>Bacteria</taxon>
        <taxon>Pseudomonadati</taxon>
        <taxon>Pseudomonadota</taxon>
        <taxon>Alphaproteobacteria</taxon>
        <taxon>Hyphomicrobiales</taxon>
        <taxon>Beijerinckiaceae</taxon>
        <taxon>Methylocapsa</taxon>
    </lineage>
</organism>
<dbReference type="GO" id="GO:0006508">
    <property type="term" value="P:proteolysis"/>
    <property type="evidence" value="ECO:0007669"/>
    <property type="project" value="InterPro"/>
</dbReference>
<dbReference type="InterPro" id="IPR005532">
    <property type="entry name" value="SUMF_dom"/>
</dbReference>
<evidence type="ECO:0000256" key="1">
    <source>
        <dbReference type="SAM" id="SignalP"/>
    </source>
</evidence>
<sequence length="531" mass="56733">MRVVLLRLLGGVASLILSLNIAGAQHTEGSPDSGPRLALVIGNSAYAAAGAPLATPIKNARMIAEELRHDGFSVDLRENLGEEAMRNAIASLSAKIKPAATALFFFSGYGVAVKGRSYLIPVDAEIWNEADVETRGVGVEQILGGMESAGAKVEILVLDASRRNPFERRFRTFSSGLGGLAGPPGSLIIAAAETGKVIKDPEGDGGVFIGELVKEMRTPGLSAEDVFRQTRIGVLRATRNEQAPYVWSSLKADFSFDAPNGKSAKAGQATGMISPQRAEVPVGPPPDDLKPGSVFRDCAACPEVVIAPAGEFNMGSEEFGAEQPVHLVVIPKPFAIGREEVTYAQWDACVDDGGCGGWRPDDHGRDRTNLQTNLPVSEVSWTDARAYLEWLSGKSGRAYRLPSEAEWEYAARAGSATAYWWGDATGTGHANCRGCGGDGRVSPVDSYQPNGFGLYDVAGNVAEWVEDCWNDSYADAPRDGAAYETGSCKQRVVRGGSFDTGPRYVRSASRFLTEAGLRYYTNGFRVVRDLP</sequence>
<evidence type="ECO:0000259" key="3">
    <source>
        <dbReference type="Pfam" id="PF03781"/>
    </source>
</evidence>
<dbReference type="Pfam" id="PF00656">
    <property type="entry name" value="Peptidase_C14"/>
    <property type="match status" value="1"/>
</dbReference>
<feature type="domain" description="Peptidase C14 caspase" evidence="2">
    <location>
        <begin position="36"/>
        <end position="254"/>
    </location>
</feature>
<dbReference type="EMBL" id="FOSN01000020">
    <property type="protein sequence ID" value="SFK78190.1"/>
    <property type="molecule type" value="Genomic_DNA"/>
</dbReference>
<dbReference type="InterPro" id="IPR011600">
    <property type="entry name" value="Pept_C14_caspase"/>
</dbReference>
<dbReference type="SUPFAM" id="SSF56436">
    <property type="entry name" value="C-type lectin-like"/>
    <property type="match status" value="1"/>
</dbReference>
<dbReference type="InterPro" id="IPR016187">
    <property type="entry name" value="CTDL_fold"/>
</dbReference>